<dbReference type="Proteomes" id="UP001050975">
    <property type="component" value="Unassembled WGS sequence"/>
</dbReference>
<feature type="region of interest" description="Disordered" evidence="2">
    <location>
        <begin position="74"/>
        <end position="102"/>
    </location>
</feature>
<protein>
    <recommendedName>
        <fullName evidence="5">Lipoyl synthase</fullName>
    </recommendedName>
</protein>
<accession>A0AAV3XS17</accession>
<evidence type="ECO:0000313" key="3">
    <source>
        <dbReference type="EMBL" id="GET44638.1"/>
    </source>
</evidence>
<dbReference type="RefSeq" id="WP_226594889.1">
    <property type="nucleotide sequence ID" value="NZ_BLAY01000467.1"/>
</dbReference>
<gene>
    <name evidence="3" type="ORF">MiSe_94690</name>
</gene>
<evidence type="ECO:0008006" key="5">
    <source>
        <dbReference type="Google" id="ProtNLM"/>
    </source>
</evidence>
<proteinExistence type="predicted"/>
<reference evidence="3" key="1">
    <citation type="submission" date="2019-10" db="EMBL/GenBank/DDBJ databases">
        <title>Draft genome sequece of Microseira wollei NIES-4236.</title>
        <authorList>
            <person name="Yamaguchi H."/>
            <person name="Suzuki S."/>
            <person name="Kawachi M."/>
        </authorList>
    </citation>
    <scope>NUCLEOTIDE SEQUENCE</scope>
    <source>
        <strain evidence="3">NIES-4236</strain>
    </source>
</reference>
<evidence type="ECO:0000256" key="2">
    <source>
        <dbReference type="SAM" id="MobiDB-lite"/>
    </source>
</evidence>
<dbReference type="EMBL" id="BLAY01000467">
    <property type="protein sequence ID" value="GET44638.1"/>
    <property type="molecule type" value="Genomic_DNA"/>
</dbReference>
<keyword evidence="4" id="KW-1185">Reference proteome</keyword>
<comment type="caution">
    <text evidence="3">The sequence shown here is derived from an EMBL/GenBank/DDBJ whole genome shotgun (WGS) entry which is preliminary data.</text>
</comment>
<keyword evidence="1" id="KW-0175">Coiled coil</keyword>
<evidence type="ECO:0000313" key="4">
    <source>
        <dbReference type="Proteomes" id="UP001050975"/>
    </source>
</evidence>
<sequence>MNGRRKQKSAVVAFALALILGAIAIITPALLKQNATVSIAADDGLETRLSSLESRVLSLQSELYRIESQINQLSSSSTIPRESPRRVEVPLPPRSTRRIPSSDPMFARLSTLVIEQKERLDRLEARIARLERAR</sequence>
<dbReference type="AlphaFoldDB" id="A0AAV3XS17"/>
<evidence type="ECO:0000256" key="1">
    <source>
        <dbReference type="SAM" id="Coils"/>
    </source>
</evidence>
<feature type="coiled-coil region" evidence="1">
    <location>
        <begin position="106"/>
        <end position="133"/>
    </location>
</feature>
<name>A0AAV3XS17_9CYAN</name>
<organism evidence="3 4">
    <name type="scientific">Microseira wollei NIES-4236</name>
    <dbReference type="NCBI Taxonomy" id="2530354"/>
    <lineage>
        <taxon>Bacteria</taxon>
        <taxon>Bacillati</taxon>
        <taxon>Cyanobacteriota</taxon>
        <taxon>Cyanophyceae</taxon>
        <taxon>Oscillatoriophycideae</taxon>
        <taxon>Aerosakkonematales</taxon>
        <taxon>Aerosakkonemataceae</taxon>
        <taxon>Microseira</taxon>
    </lineage>
</organism>